<sequence length="63" mass="7251">MRIPLSMRLGRKTFATLNIYQSIPKAQVMLATGHTTEKSFNRYLGIDEQELVQAYRKTAHRVA</sequence>
<evidence type="ECO:0000256" key="1">
    <source>
        <dbReference type="ARBA" id="ARBA00023172"/>
    </source>
</evidence>
<name>A0ABS3TAS6_9BACT</name>
<keyword evidence="1" id="KW-0233">DNA recombination</keyword>
<proteinExistence type="predicted"/>
<protein>
    <recommendedName>
        <fullName evidence="4">Tyrosine-type recombinase/integrase</fullName>
    </recommendedName>
</protein>
<dbReference type="InterPro" id="IPR013762">
    <property type="entry name" value="Integrase-like_cat_sf"/>
</dbReference>
<dbReference type="EMBL" id="JAGETX010000004">
    <property type="protein sequence ID" value="MBO3270737.1"/>
    <property type="molecule type" value="Genomic_DNA"/>
</dbReference>
<evidence type="ECO:0008006" key="4">
    <source>
        <dbReference type="Google" id="ProtNLM"/>
    </source>
</evidence>
<dbReference type="SUPFAM" id="SSF56349">
    <property type="entry name" value="DNA breaking-rejoining enzymes"/>
    <property type="match status" value="1"/>
</dbReference>
<accession>A0ABS3TAS6</accession>
<evidence type="ECO:0000313" key="3">
    <source>
        <dbReference type="Proteomes" id="UP000670527"/>
    </source>
</evidence>
<reference evidence="2 3" key="1">
    <citation type="submission" date="2021-03" db="EMBL/GenBank/DDBJ databases">
        <authorList>
            <person name="Kim M.K."/>
        </authorList>
    </citation>
    <scope>NUCLEOTIDE SEQUENCE [LARGE SCALE GENOMIC DNA]</scope>
    <source>
        <strain evidence="2 3">BT507</strain>
    </source>
</reference>
<dbReference type="Gene3D" id="1.10.443.10">
    <property type="entry name" value="Intergrase catalytic core"/>
    <property type="match status" value="1"/>
</dbReference>
<evidence type="ECO:0000313" key="2">
    <source>
        <dbReference type="EMBL" id="MBO3270737.1"/>
    </source>
</evidence>
<dbReference type="RefSeq" id="WP_208307255.1">
    <property type="nucleotide sequence ID" value="NZ_JAGETX010000004.1"/>
</dbReference>
<keyword evidence="3" id="KW-1185">Reference proteome</keyword>
<gene>
    <name evidence="2" type="ORF">J4D97_08765</name>
</gene>
<dbReference type="Proteomes" id="UP000670527">
    <property type="component" value="Unassembled WGS sequence"/>
</dbReference>
<comment type="caution">
    <text evidence="2">The sequence shown here is derived from an EMBL/GenBank/DDBJ whole genome shotgun (WGS) entry which is preliminary data.</text>
</comment>
<dbReference type="InterPro" id="IPR011010">
    <property type="entry name" value="DNA_brk_join_enz"/>
</dbReference>
<organism evidence="2 3">
    <name type="scientific">Hymenobacter defluvii</name>
    <dbReference type="NCBI Taxonomy" id="2054411"/>
    <lineage>
        <taxon>Bacteria</taxon>
        <taxon>Pseudomonadati</taxon>
        <taxon>Bacteroidota</taxon>
        <taxon>Cytophagia</taxon>
        <taxon>Cytophagales</taxon>
        <taxon>Hymenobacteraceae</taxon>
        <taxon>Hymenobacter</taxon>
    </lineage>
</organism>